<name>A0A1E3PDZ4_9ASCO</name>
<dbReference type="InterPro" id="IPR051750">
    <property type="entry name" value="Trans-sulfuration_enzymes"/>
</dbReference>
<sequence length="538" mass="60393">MEQGKVNDAIPANEVHSVSFWCPTIDICILMKEASPKLPPAQRGYPRAFTHKYTTILYEKISQKFPNSKLNSIVGLMSERNVKECISYIHKYTKSAFVPELTYVSLKISSARDEVELGHSVEVFFLFLPSEELATANLYVRYSGEFLTSRLSEFILNNWTHIEAQNGIAACADLLSFVTANREIKTRIAQMISYPYKNIVSSDDVYLFPSGMASIYHTLRAVQDTALSTRKLDAHTSKAVIFGFPFVDTREVMNRFGPGFEFFPFGTDKDLTSLIVYLESHHQSTLLLHCEVPANPLLTTPNLAILRQLANKYNIPLCLDDTIGTFLNIDALSYGDIVMSSLTKLFNGSCDAMAGSIVLNPGSRFYKVFKHFFNTPNQFAPLWLGDALVLDKNSRDFAQRNQIVNSNAQFVADLLKSNIHVKRLHYPSADEESKYFYDKIKKPNGGYGCLLSIIFKETIDAGKFYEALQVAKGPSLGTNFTLAIPFAIIGHNQELEYVSQFGVEKELIRISVGMESQDDLRELFTSALNAAVIKNNIT</sequence>
<dbReference type="STRING" id="857566.A0A1E3PDZ4"/>
<dbReference type="PANTHER" id="PTHR42699:SF1">
    <property type="entry name" value="CYSTATHIONINE GAMMA-SYNTHASE-RELATED"/>
    <property type="match status" value="1"/>
</dbReference>
<comment type="cofactor">
    <cofactor evidence="1 5">
        <name>pyridoxal 5'-phosphate</name>
        <dbReference type="ChEBI" id="CHEBI:597326"/>
    </cofactor>
</comment>
<keyword evidence="7" id="KW-1185">Reference proteome</keyword>
<organism evidence="6 7">
    <name type="scientific">Nadsonia fulvescens var. elongata DSM 6958</name>
    <dbReference type="NCBI Taxonomy" id="857566"/>
    <lineage>
        <taxon>Eukaryota</taxon>
        <taxon>Fungi</taxon>
        <taxon>Dikarya</taxon>
        <taxon>Ascomycota</taxon>
        <taxon>Saccharomycotina</taxon>
        <taxon>Dipodascomycetes</taxon>
        <taxon>Dipodascales</taxon>
        <taxon>Dipodascales incertae sedis</taxon>
        <taxon>Nadsonia</taxon>
    </lineage>
</organism>
<dbReference type="FunFam" id="3.90.1150.10:FF:000063">
    <property type="entry name" value="Probable cystathionine gamma-synthase"/>
    <property type="match status" value="1"/>
</dbReference>
<dbReference type="Gene3D" id="3.40.640.10">
    <property type="entry name" value="Type I PLP-dependent aspartate aminotransferase-like (Major domain)"/>
    <property type="match status" value="1"/>
</dbReference>
<dbReference type="GO" id="GO:0019346">
    <property type="term" value="P:transsulfuration"/>
    <property type="evidence" value="ECO:0007669"/>
    <property type="project" value="InterPro"/>
</dbReference>
<evidence type="ECO:0000256" key="3">
    <source>
        <dbReference type="ARBA" id="ARBA00034478"/>
    </source>
</evidence>
<dbReference type="Proteomes" id="UP000095009">
    <property type="component" value="Unassembled WGS sequence"/>
</dbReference>
<keyword evidence="2 5" id="KW-0663">Pyridoxal phosphate</keyword>
<comment type="similarity">
    <text evidence="4">Belongs to the trans-sulfuration enzymes family. MET7 subfamily.</text>
</comment>
<dbReference type="GO" id="GO:0003962">
    <property type="term" value="F:cystathionine gamma-synthase activity"/>
    <property type="evidence" value="ECO:0007669"/>
    <property type="project" value="TreeGrafter"/>
</dbReference>
<accession>A0A1E3PDZ4</accession>
<evidence type="ECO:0000313" key="6">
    <source>
        <dbReference type="EMBL" id="ODQ63510.1"/>
    </source>
</evidence>
<comment type="pathway">
    <text evidence="3">Amino-acid biosynthesis; L-methionine biosynthesis via de novo pathway.</text>
</comment>
<dbReference type="SUPFAM" id="SSF53383">
    <property type="entry name" value="PLP-dependent transferases"/>
    <property type="match status" value="1"/>
</dbReference>
<dbReference type="InterPro" id="IPR015421">
    <property type="entry name" value="PyrdxlP-dep_Trfase_major"/>
</dbReference>
<gene>
    <name evidence="6" type="ORF">NADFUDRAFT_84178</name>
</gene>
<dbReference type="PANTHER" id="PTHR42699">
    <property type="match status" value="1"/>
</dbReference>
<dbReference type="AlphaFoldDB" id="A0A1E3PDZ4"/>
<protein>
    <submittedName>
        <fullName evidence="6">PLP-dependent transferase</fullName>
    </submittedName>
</protein>
<keyword evidence="6" id="KW-0808">Transferase</keyword>
<dbReference type="EMBL" id="KV454414">
    <property type="protein sequence ID" value="ODQ63510.1"/>
    <property type="molecule type" value="Genomic_DNA"/>
</dbReference>
<evidence type="ECO:0000256" key="2">
    <source>
        <dbReference type="ARBA" id="ARBA00022898"/>
    </source>
</evidence>
<dbReference type="Gene3D" id="3.90.1150.10">
    <property type="entry name" value="Aspartate Aminotransferase, domain 1"/>
    <property type="match status" value="1"/>
</dbReference>
<dbReference type="OrthoDB" id="10047078at2759"/>
<reference evidence="6 7" key="1">
    <citation type="journal article" date="2016" name="Proc. Natl. Acad. Sci. U.S.A.">
        <title>Comparative genomics of biotechnologically important yeasts.</title>
        <authorList>
            <person name="Riley R."/>
            <person name="Haridas S."/>
            <person name="Wolfe K.H."/>
            <person name="Lopes M.R."/>
            <person name="Hittinger C.T."/>
            <person name="Goeker M."/>
            <person name="Salamov A.A."/>
            <person name="Wisecaver J.H."/>
            <person name="Long T.M."/>
            <person name="Calvey C.H."/>
            <person name="Aerts A.L."/>
            <person name="Barry K.W."/>
            <person name="Choi C."/>
            <person name="Clum A."/>
            <person name="Coughlan A.Y."/>
            <person name="Deshpande S."/>
            <person name="Douglass A.P."/>
            <person name="Hanson S.J."/>
            <person name="Klenk H.-P."/>
            <person name="LaButti K.M."/>
            <person name="Lapidus A."/>
            <person name="Lindquist E.A."/>
            <person name="Lipzen A.M."/>
            <person name="Meier-Kolthoff J.P."/>
            <person name="Ohm R.A."/>
            <person name="Otillar R.P."/>
            <person name="Pangilinan J.L."/>
            <person name="Peng Y."/>
            <person name="Rokas A."/>
            <person name="Rosa C.A."/>
            <person name="Scheuner C."/>
            <person name="Sibirny A.A."/>
            <person name="Slot J.C."/>
            <person name="Stielow J.B."/>
            <person name="Sun H."/>
            <person name="Kurtzman C.P."/>
            <person name="Blackwell M."/>
            <person name="Grigoriev I.V."/>
            <person name="Jeffries T.W."/>
        </authorList>
    </citation>
    <scope>NUCLEOTIDE SEQUENCE [LARGE SCALE GENOMIC DNA]</scope>
    <source>
        <strain evidence="6 7">DSM 6958</strain>
    </source>
</reference>
<dbReference type="Pfam" id="PF01053">
    <property type="entry name" value="Cys_Met_Meta_PP"/>
    <property type="match status" value="1"/>
</dbReference>
<evidence type="ECO:0000256" key="4">
    <source>
        <dbReference type="ARBA" id="ARBA00061376"/>
    </source>
</evidence>
<evidence type="ECO:0000256" key="1">
    <source>
        <dbReference type="ARBA" id="ARBA00001933"/>
    </source>
</evidence>
<evidence type="ECO:0000313" key="7">
    <source>
        <dbReference type="Proteomes" id="UP000095009"/>
    </source>
</evidence>
<dbReference type="GO" id="GO:0030170">
    <property type="term" value="F:pyridoxal phosphate binding"/>
    <property type="evidence" value="ECO:0007669"/>
    <property type="project" value="InterPro"/>
</dbReference>
<evidence type="ECO:0000256" key="5">
    <source>
        <dbReference type="RuleBase" id="RU362118"/>
    </source>
</evidence>
<proteinExistence type="inferred from homology"/>
<dbReference type="InterPro" id="IPR015422">
    <property type="entry name" value="PyrdxlP-dep_Trfase_small"/>
</dbReference>
<dbReference type="InterPro" id="IPR000277">
    <property type="entry name" value="Cys/Met-Metab_PyrdxlP-dep_enz"/>
</dbReference>
<dbReference type="InterPro" id="IPR015424">
    <property type="entry name" value="PyrdxlP-dep_Trfase"/>
</dbReference>